<dbReference type="CDD" id="cd13578">
    <property type="entry name" value="PBP2_Bug27"/>
    <property type="match status" value="1"/>
</dbReference>
<organism evidence="2 3">
    <name type="scientific">Noviherbaspirillum album</name>
    <dbReference type="NCBI Taxonomy" id="3080276"/>
    <lineage>
        <taxon>Bacteria</taxon>
        <taxon>Pseudomonadati</taxon>
        <taxon>Pseudomonadota</taxon>
        <taxon>Betaproteobacteria</taxon>
        <taxon>Burkholderiales</taxon>
        <taxon>Oxalobacteraceae</taxon>
        <taxon>Noviherbaspirillum</taxon>
    </lineage>
</organism>
<keyword evidence="3" id="KW-1185">Reference proteome</keyword>
<dbReference type="Gene3D" id="3.40.190.10">
    <property type="entry name" value="Periplasmic binding protein-like II"/>
    <property type="match status" value="1"/>
</dbReference>
<name>A0ABU6J876_9BURK</name>
<dbReference type="InterPro" id="IPR005064">
    <property type="entry name" value="BUG"/>
</dbReference>
<comment type="caution">
    <text evidence="2">The sequence shown here is derived from an EMBL/GenBank/DDBJ whole genome shotgun (WGS) entry which is preliminary data.</text>
</comment>
<dbReference type="EMBL" id="JAWIIV010000008">
    <property type="protein sequence ID" value="MEC4719836.1"/>
    <property type="molecule type" value="Genomic_DNA"/>
</dbReference>
<dbReference type="Gene3D" id="3.40.190.150">
    <property type="entry name" value="Bordetella uptake gene, domain 1"/>
    <property type="match status" value="1"/>
</dbReference>
<protein>
    <submittedName>
        <fullName evidence="2">Tripartite tricarboxylate transporter substrate binding protein</fullName>
    </submittedName>
</protein>
<comment type="similarity">
    <text evidence="1">Belongs to the UPF0065 (bug) family.</text>
</comment>
<dbReference type="PANTHER" id="PTHR42928">
    <property type="entry name" value="TRICARBOXYLATE-BINDING PROTEIN"/>
    <property type="match status" value="1"/>
</dbReference>
<gene>
    <name evidence="2" type="ORF">RY831_11800</name>
</gene>
<evidence type="ECO:0000313" key="3">
    <source>
        <dbReference type="Proteomes" id="UP001352263"/>
    </source>
</evidence>
<dbReference type="InterPro" id="IPR042100">
    <property type="entry name" value="Bug_dom1"/>
</dbReference>
<evidence type="ECO:0000313" key="2">
    <source>
        <dbReference type="EMBL" id="MEC4719836.1"/>
    </source>
</evidence>
<sequence>MAILVPGAAQAQAQSPAQTYPSKQITIVVPFSSGGTTDVLARFVGSELSKAWGQSVIIENKPGAAANTGSAYVARSAPDGYTLLMGTVGSHAINTALYGAKMPYDHIKDFTPISMVASVPNVLAVNAEWAERNKITDVKTLVTYLKANPGKVNCASSGAGTSIHLSCELFKSKTKTEIVHVPYKGSAPAVTDLVAGNVELMFDNLPSSLGQIKAGKLKALAVTTAKPIPSLPNVPTVAQSGGELADFEAGSWFGLFVPSGTPPAIVSKLEQEVGRIVQQQQMREKILAQGAEPVGNKSSEFAGYIKTETVKWAQVVKESGARVD</sequence>
<dbReference type="PANTHER" id="PTHR42928:SF5">
    <property type="entry name" value="BLR1237 PROTEIN"/>
    <property type="match status" value="1"/>
</dbReference>
<reference evidence="2 3" key="1">
    <citation type="submission" date="2023-10" db="EMBL/GenBank/DDBJ databases">
        <title>Noviherbaspirillum sp. CPCC 100848 genome assembly.</title>
        <authorList>
            <person name="Li X.Y."/>
            <person name="Fang X.M."/>
        </authorList>
    </citation>
    <scope>NUCLEOTIDE SEQUENCE [LARGE SCALE GENOMIC DNA]</scope>
    <source>
        <strain evidence="2 3">CPCC 100848</strain>
    </source>
</reference>
<evidence type="ECO:0000256" key="1">
    <source>
        <dbReference type="ARBA" id="ARBA00006987"/>
    </source>
</evidence>
<dbReference type="PIRSF" id="PIRSF017082">
    <property type="entry name" value="YflP"/>
    <property type="match status" value="1"/>
</dbReference>
<dbReference type="SUPFAM" id="SSF53850">
    <property type="entry name" value="Periplasmic binding protein-like II"/>
    <property type="match status" value="1"/>
</dbReference>
<dbReference type="Proteomes" id="UP001352263">
    <property type="component" value="Unassembled WGS sequence"/>
</dbReference>
<dbReference type="Pfam" id="PF03401">
    <property type="entry name" value="TctC"/>
    <property type="match status" value="1"/>
</dbReference>
<accession>A0ABU6J876</accession>
<proteinExistence type="inferred from homology"/>